<dbReference type="InterPro" id="IPR009097">
    <property type="entry name" value="Cyclic_Pdiesterase"/>
</dbReference>
<dbReference type="SUPFAM" id="SSF55144">
    <property type="entry name" value="LigT-like"/>
    <property type="match status" value="1"/>
</dbReference>
<dbReference type="Proteomes" id="UP000007797">
    <property type="component" value="Unassembled WGS sequence"/>
</dbReference>
<dbReference type="GeneID" id="14866433"/>
<proteinExistence type="predicted"/>
<evidence type="ECO:0000313" key="1">
    <source>
        <dbReference type="EMBL" id="EGG14510.1"/>
    </source>
</evidence>
<dbReference type="Gene3D" id="3.90.1140.10">
    <property type="entry name" value="Cyclic phosphodiesterase"/>
    <property type="match status" value="1"/>
</dbReference>
<protein>
    <recommendedName>
        <fullName evidence="3">2'-5' RNA ligase</fullName>
    </recommendedName>
</protein>
<dbReference type="EMBL" id="GL883029">
    <property type="protein sequence ID" value="EGG14510.1"/>
    <property type="molecule type" value="Genomic_DNA"/>
</dbReference>
<dbReference type="OMA" id="RRWMPHI"/>
<sequence>MNNNNHNNLNKDFKSAIVIVPPQDLLDQVQAIRKQHDKSYERWMPHINLIFPFVKIDQFEEKHEQLQSVLSYFSSFTLVFKEFSNFQHGKSSVIWLKPETPDQPNAINQLQRILETNLPGFDELSNKSEAGFCPHMTVGQSAAGKQTTDKITQFQTDFKPIEFQVKEIYLIHRDGEVPFTIRKTLKLGGSD</sequence>
<keyword evidence="2" id="KW-1185">Reference proteome</keyword>
<dbReference type="PANTHER" id="PTHR37474">
    <property type="entry name" value="RNA LIGASE/CYCLIC NUCLEOTIDE PHOSPHODIESTERASE"/>
    <property type="match status" value="1"/>
</dbReference>
<gene>
    <name evidence="1" type="ORF">DFA_12286</name>
</gene>
<evidence type="ECO:0008006" key="3">
    <source>
        <dbReference type="Google" id="ProtNLM"/>
    </source>
</evidence>
<dbReference type="Pfam" id="PF13563">
    <property type="entry name" value="2_5_RNA_ligase2"/>
    <property type="match status" value="1"/>
</dbReference>
<evidence type="ECO:0000313" key="2">
    <source>
        <dbReference type="Proteomes" id="UP000007797"/>
    </source>
</evidence>
<dbReference type="AlphaFoldDB" id="F4QD39"/>
<dbReference type="PANTHER" id="PTHR37474:SF1">
    <property type="entry name" value="2'-5' RNA LIGASE FAMILY PROTEIN"/>
    <property type="match status" value="1"/>
</dbReference>
<dbReference type="RefSeq" id="XP_004353923.1">
    <property type="nucleotide sequence ID" value="XM_004353871.1"/>
</dbReference>
<dbReference type="KEGG" id="dfa:DFA_12286"/>
<name>F4QD39_CACFS</name>
<accession>F4QD39</accession>
<reference evidence="2" key="1">
    <citation type="journal article" date="2011" name="Genome Res.">
        <title>Phylogeny-wide analysis of social amoeba genomes highlights ancient origins for complex intercellular communication.</title>
        <authorList>
            <person name="Heidel A.J."/>
            <person name="Lawal H.M."/>
            <person name="Felder M."/>
            <person name="Schilde C."/>
            <person name="Helps N.R."/>
            <person name="Tunggal B."/>
            <person name="Rivero F."/>
            <person name="John U."/>
            <person name="Schleicher M."/>
            <person name="Eichinger L."/>
            <person name="Platzer M."/>
            <person name="Noegel A.A."/>
            <person name="Schaap P."/>
            <person name="Gloeckner G."/>
        </authorList>
    </citation>
    <scope>NUCLEOTIDE SEQUENCE [LARGE SCALE GENOMIC DNA]</scope>
    <source>
        <strain evidence="2">SH3</strain>
    </source>
</reference>
<organism evidence="1 2">
    <name type="scientific">Cavenderia fasciculata</name>
    <name type="common">Slime mold</name>
    <name type="synonym">Dictyostelium fasciculatum</name>
    <dbReference type="NCBI Taxonomy" id="261658"/>
    <lineage>
        <taxon>Eukaryota</taxon>
        <taxon>Amoebozoa</taxon>
        <taxon>Evosea</taxon>
        <taxon>Eumycetozoa</taxon>
        <taxon>Dictyostelia</taxon>
        <taxon>Acytosteliales</taxon>
        <taxon>Cavenderiaceae</taxon>
        <taxon>Cavenderia</taxon>
    </lineage>
</organism>
<dbReference type="OrthoDB" id="10263155at2759"/>